<dbReference type="Proteomes" id="UP001222377">
    <property type="component" value="Unassembled WGS sequence"/>
</dbReference>
<feature type="transmembrane region" description="Helical" evidence="1">
    <location>
        <begin position="56"/>
        <end position="74"/>
    </location>
</feature>
<name>A0AAP3YAS6_BACAM</name>
<evidence type="ECO:0000313" key="3">
    <source>
        <dbReference type="Proteomes" id="UP001222377"/>
    </source>
</evidence>
<sequence length="78" mass="8871">MKNDQKITLDSPFALSTLIVLLIALYPSYSSWFVTIFFLGFALIYTFEKKSKSSKLIAIISYPLFIVAFVYSIINSMS</sequence>
<keyword evidence="1" id="KW-0472">Membrane</keyword>
<evidence type="ECO:0000256" key="1">
    <source>
        <dbReference type="SAM" id="Phobius"/>
    </source>
</evidence>
<accession>A0AAP3YAS6</accession>
<keyword evidence="1" id="KW-0812">Transmembrane</keyword>
<proteinExistence type="predicted"/>
<feature type="transmembrane region" description="Helical" evidence="1">
    <location>
        <begin position="7"/>
        <end position="25"/>
    </location>
</feature>
<protein>
    <submittedName>
        <fullName evidence="2">Uncharacterized protein</fullName>
    </submittedName>
</protein>
<evidence type="ECO:0000313" key="2">
    <source>
        <dbReference type="EMBL" id="MDF4192290.1"/>
    </source>
</evidence>
<dbReference type="RefSeq" id="WP_100261845.1">
    <property type="nucleotide sequence ID" value="NZ_CP054479.1"/>
</dbReference>
<dbReference type="EMBL" id="JARKHX010000001">
    <property type="protein sequence ID" value="MDF4192290.1"/>
    <property type="molecule type" value="Genomic_DNA"/>
</dbReference>
<organism evidence="2 3">
    <name type="scientific">Bacillus amyloliquefaciens</name>
    <name type="common">Bacillus velezensis</name>
    <dbReference type="NCBI Taxonomy" id="1390"/>
    <lineage>
        <taxon>Bacteria</taxon>
        <taxon>Bacillati</taxon>
        <taxon>Bacillota</taxon>
        <taxon>Bacilli</taxon>
        <taxon>Bacillales</taxon>
        <taxon>Bacillaceae</taxon>
        <taxon>Bacillus</taxon>
        <taxon>Bacillus amyloliquefaciens group</taxon>
    </lineage>
</organism>
<comment type="caution">
    <text evidence="2">The sequence shown here is derived from an EMBL/GenBank/DDBJ whole genome shotgun (WGS) entry which is preliminary data.</text>
</comment>
<reference evidence="2" key="1">
    <citation type="submission" date="2023-02" db="EMBL/GenBank/DDBJ databases">
        <title>Draft Whole-Genome Sequences of Bacillus Strains of Potential Probiotic for Poultry.</title>
        <authorList>
            <person name="Ma L.M."/>
            <person name="Lopez-Guerra N."/>
            <person name="Zhang G."/>
        </authorList>
    </citation>
    <scope>NUCLEOTIDE SEQUENCE</scope>
    <source>
        <strain evidence="2">OSU1013-24</strain>
    </source>
</reference>
<dbReference type="AlphaFoldDB" id="A0AAP3YAS6"/>
<keyword evidence="1" id="KW-1133">Transmembrane helix</keyword>
<gene>
    <name evidence="2" type="ORF">PV946_00615</name>
</gene>